<dbReference type="InterPro" id="IPR003127">
    <property type="entry name" value="SoHo_dom"/>
</dbReference>
<sequence>MVYKTKSDDLAKLTRRRTLAIRSITPQMLTNVRRHFYLRLGCCQDAGGIIKQTHAVRNVPLTKRHFLLSSPSQSFGSESPSSAPRWKVPDYSSDTGLAPSVDKHIPTSHSSPASGFVDLNTSPRLPKAQNPTITLLQKAREGQLPRGAAYLEQEQKQFRPRNERPPVAAPGDVLYQIKHEYASESDGERRRRMAELGPRKFEGIGPVTKDGMPLILRSEIKDQNQSKWYKRMYDTIHKQRPHNELVG</sequence>
<accession>A0AAV8Z919</accession>
<dbReference type="AlphaFoldDB" id="A0AAV8Z919"/>
<dbReference type="Proteomes" id="UP001162162">
    <property type="component" value="Unassembled WGS sequence"/>
</dbReference>
<evidence type="ECO:0000256" key="1">
    <source>
        <dbReference type="ARBA" id="ARBA00004282"/>
    </source>
</evidence>
<dbReference type="EMBL" id="JAPWTK010000008">
    <property type="protein sequence ID" value="KAJ8960638.1"/>
    <property type="molecule type" value="Genomic_DNA"/>
</dbReference>
<proteinExistence type="predicted"/>
<comment type="caution">
    <text evidence="5">The sequence shown here is derived from an EMBL/GenBank/DDBJ whole genome shotgun (WGS) entry which is preliminary data.</text>
</comment>
<gene>
    <name evidence="5" type="ORF">NQ318_013930</name>
</gene>
<dbReference type="PROSITE" id="PS50831">
    <property type="entry name" value="SOHO"/>
    <property type="match status" value="1"/>
</dbReference>
<comment type="subcellular location">
    <subcellularLocation>
        <location evidence="1">Cell junction</location>
    </subcellularLocation>
</comment>
<name>A0AAV8Z919_9CUCU</name>
<evidence type="ECO:0000256" key="3">
    <source>
        <dbReference type="SAM" id="MobiDB-lite"/>
    </source>
</evidence>
<feature type="compositionally biased region" description="Polar residues" evidence="3">
    <location>
        <begin position="107"/>
        <end position="124"/>
    </location>
</feature>
<evidence type="ECO:0000313" key="6">
    <source>
        <dbReference type="Proteomes" id="UP001162162"/>
    </source>
</evidence>
<evidence type="ECO:0000313" key="5">
    <source>
        <dbReference type="EMBL" id="KAJ8960638.1"/>
    </source>
</evidence>
<evidence type="ECO:0000256" key="2">
    <source>
        <dbReference type="ARBA" id="ARBA00022949"/>
    </source>
</evidence>
<reference evidence="5" key="1">
    <citation type="journal article" date="2023" name="Insect Mol. Biol.">
        <title>Genome sequencing provides insights into the evolution of gene families encoding plant cell wall-degrading enzymes in longhorned beetles.</title>
        <authorList>
            <person name="Shin N.R."/>
            <person name="Okamura Y."/>
            <person name="Kirsch R."/>
            <person name="Pauchet Y."/>
        </authorList>
    </citation>
    <scope>NUCLEOTIDE SEQUENCE</scope>
    <source>
        <strain evidence="5">AMC_N1</strain>
    </source>
</reference>
<evidence type="ECO:0000259" key="4">
    <source>
        <dbReference type="PROSITE" id="PS50831"/>
    </source>
</evidence>
<keyword evidence="2" id="KW-0965">Cell junction</keyword>
<keyword evidence="6" id="KW-1185">Reference proteome</keyword>
<feature type="region of interest" description="Disordered" evidence="3">
    <location>
        <begin position="103"/>
        <end position="124"/>
    </location>
</feature>
<dbReference type="GO" id="GO:0070161">
    <property type="term" value="C:anchoring junction"/>
    <property type="evidence" value="ECO:0007669"/>
    <property type="project" value="UniProtKB-SubCell"/>
</dbReference>
<feature type="domain" description="SoHo" evidence="4">
    <location>
        <begin position="195"/>
        <end position="247"/>
    </location>
</feature>
<organism evidence="5 6">
    <name type="scientific">Aromia moschata</name>
    <dbReference type="NCBI Taxonomy" id="1265417"/>
    <lineage>
        <taxon>Eukaryota</taxon>
        <taxon>Metazoa</taxon>
        <taxon>Ecdysozoa</taxon>
        <taxon>Arthropoda</taxon>
        <taxon>Hexapoda</taxon>
        <taxon>Insecta</taxon>
        <taxon>Pterygota</taxon>
        <taxon>Neoptera</taxon>
        <taxon>Endopterygota</taxon>
        <taxon>Coleoptera</taxon>
        <taxon>Polyphaga</taxon>
        <taxon>Cucujiformia</taxon>
        <taxon>Chrysomeloidea</taxon>
        <taxon>Cerambycidae</taxon>
        <taxon>Cerambycinae</taxon>
        <taxon>Callichromatini</taxon>
        <taxon>Aromia</taxon>
    </lineage>
</organism>
<protein>
    <recommendedName>
        <fullName evidence="4">SoHo domain-containing protein</fullName>
    </recommendedName>
</protein>